<dbReference type="STRING" id="869210.Marky_2171"/>
<dbReference type="eggNOG" id="COG0237">
    <property type="taxonomic scope" value="Bacteria"/>
</dbReference>
<evidence type="ECO:0000313" key="1">
    <source>
        <dbReference type="EMBL" id="AEB12893.1"/>
    </source>
</evidence>
<dbReference type="InterPro" id="IPR027417">
    <property type="entry name" value="P-loop_NTPase"/>
</dbReference>
<dbReference type="RefSeq" id="WP_013704938.1">
    <property type="nucleotide sequence ID" value="NC_015387.1"/>
</dbReference>
<accession>F2NR44</accession>
<proteinExistence type="predicted"/>
<organism evidence="1 2">
    <name type="scientific">Marinithermus hydrothermalis (strain DSM 14884 / JCM 11576 / T1)</name>
    <dbReference type="NCBI Taxonomy" id="869210"/>
    <lineage>
        <taxon>Bacteria</taxon>
        <taxon>Thermotogati</taxon>
        <taxon>Deinococcota</taxon>
        <taxon>Deinococci</taxon>
        <taxon>Thermales</taxon>
        <taxon>Thermaceae</taxon>
        <taxon>Marinithermus</taxon>
    </lineage>
</organism>
<dbReference type="KEGG" id="mhd:Marky_2171"/>
<keyword evidence="2" id="KW-1185">Reference proteome</keyword>
<evidence type="ECO:0000313" key="2">
    <source>
        <dbReference type="Proteomes" id="UP000007030"/>
    </source>
</evidence>
<name>F2NR44_MARHT</name>
<reference evidence="1 2" key="1">
    <citation type="journal article" date="2012" name="Stand. Genomic Sci.">
        <title>Complete genome sequence of the aerobic, heterotroph Marinithermus hydrothermalis type strain (T1(T)) from a deep-sea hydrothermal vent chimney.</title>
        <authorList>
            <person name="Copeland A."/>
            <person name="Gu W."/>
            <person name="Yasawong M."/>
            <person name="Lapidus A."/>
            <person name="Lucas S."/>
            <person name="Deshpande S."/>
            <person name="Pagani I."/>
            <person name="Tapia R."/>
            <person name="Cheng J.F."/>
            <person name="Goodwin L.A."/>
            <person name="Pitluck S."/>
            <person name="Liolios K."/>
            <person name="Ivanova N."/>
            <person name="Mavromatis K."/>
            <person name="Mikhailova N."/>
            <person name="Pati A."/>
            <person name="Chen A."/>
            <person name="Palaniappan K."/>
            <person name="Land M."/>
            <person name="Pan C."/>
            <person name="Brambilla E.M."/>
            <person name="Rohde M."/>
            <person name="Tindall B.J."/>
            <person name="Sikorski J."/>
            <person name="Goker M."/>
            <person name="Detter J.C."/>
            <person name="Bristow J."/>
            <person name="Eisen J.A."/>
            <person name="Markowitz V."/>
            <person name="Hugenholtz P."/>
            <person name="Kyrpides N.C."/>
            <person name="Klenk H.P."/>
            <person name="Woyke T."/>
        </authorList>
    </citation>
    <scope>NUCLEOTIDE SEQUENCE [LARGE SCALE GENOMIC DNA]</scope>
    <source>
        <strain evidence="2">DSM 14884 / JCM 11576 / T1</strain>
    </source>
</reference>
<dbReference type="Proteomes" id="UP000007030">
    <property type="component" value="Chromosome"/>
</dbReference>
<dbReference type="HOGENOM" id="CLU_1150789_0_0_0"/>
<gene>
    <name evidence="1" type="ordered locus">Marky_2171</name>
</gene>
<dbReference type="SUPFAM" id="SSF52540">
    <property type="entry name" value="P-loop containing nucleoside triphosphate hydrolases"/>
    <property type="match status" value="1"/>
</dbReference>
<dbReference type="AlphaFoldDB" id="F2NR44"/>
<sequence>MAHPLYFPEDPPPSEARPVPTLPLVIVVGLTGVGKSTLLGHLGYPCLPNRRAVVDRYILPRMGAGSTPDRAARFALTRAYRARWPGGIAHALAQGWTVPAWPLVFDGLRGEAEVAYAHAHLPRARFVVLEAPDLVRLERLVSRGEAFDRVRLPEGGPADLQALAAGVLEPHELEAALAWPVPRVVLREKLAIVAEERRNYDPSGPRRVLAGSDRALFLDTTALSPQEAARRVQAWVEGRDA</sequence>
<dbReference type="Gene3D" id="3.40.50.300">
    <property type="entry name" value="P-loop containing nucleotide triphosphate hydrolases"/>
    <property type="match status" value="1"/>
</dbReference>
<dbReference type="EMBL" id="CP002630">
    <property type="protein sequence ID" value="AEB12893.1"/>
    <property type="molecule type" value="Genomic_DNA"/>
</dbReference>
<dbReference type="OrthoDB" id="31714at2"/>
<protein>
    <submittedName>
        <fullName evidence="1">Cytoplasmic protein</fullName>
    </submittedName>
</protein>